<proteinExistence type="predicted"/>
<name>A0A9I9E0N9_CUCME</name>
<organism evidence="2">
    <name type="scientific">Cucumis melo</name>
    <name type="common">Muskmelon</name>
    <dbReference type="NCBI Taxonomy" id="3656"/>
    <lineage>
        <taxon>Eukaryota</taxon>
        <taxon>Viridiplantae</taxon>
        <taxon>Streptophyta</taxon>
        <taxon>Embryophyta</taxon>
        <taxon>Tracheophyta</taxon>
        <taxon>Spermatophyta</taxon>
        <taxon>Magnoliopsida</taxon>
        <taxon>eudicotyledons</taxon>
        <taxon>Gunneridae</taxon>
        <taxon>Pentapetalae</taxon>
        <taxon>rosids</taxon>
        <taxon>fabids</taxon>
        <taxon>Cucurbitales</taxon>
        <taxon>Cucurbitaceae</taxon>
        <taxon>Benincaseae</taxon>
        <taxon>Cucumis</taxon>
    </lineage>
</organism>
<feature type="region of interest" description="Disordered" evidence="1">
    <location>
        <begin position="32"/>
        <end position="56"/>
    </location>
</feature>
<sequence>MEMQRWQSELRGQTSVGADTVCLLQIRTLRRKGDGKGGAARGMVTNDEQELDEELR</sequence>
<feature type="compositionally biased region" description="Acidic residues" evidence="1">
    <location>
        <begin position="47"/>
        <end position="56"/>
    </location>
</feature>
<accession>A0A9I9E0N9</accession>
<evidence type="ECO:0000256" key="1">
    <source>
        <dbReference type="SAM" id="MobiDB-lite"/>
    </source>
</evidence>
<dbReference type="AlphaFoldDB" id="A0A9I9E0N9"/>
<protein>
    <submittedName>
        <fullName evidence="2">Uncharacterized protein</fullName>
    </submittedName>
</protein>
<dbReference type="EnsemblPlants" id="MELO3C026568.2.1">
    <property type="protein sequence ID" value="MELO3C026568.2.1"/>
    <property type="gene ID" value="MELO3C026568.2"/>
</dbReference>
<evidence type="ECO:0000313" key="2">
    <source>
        <dbReference type="EnsemblPlants" id="MELO3C026568.2.1"/>
    </source>
</evidence>
<dbReference type="Gramene" id="MELO3C026568.2.1">
    <property type="protein sequence ID" value="MELO3C026568.2.1"/>
    <property type="gene ID" value="MELO3C026568.2"/>
</dbReference>
<reference evidence="2" key="1">
    <citation type="submission" date="2023-03" db="UniProtKB">
        <authorList>
            <consortium name="EnsemblPlants"/>
        </authorList>
    </citation>
    <scope>IDENTIFICATION</scope>
</reference>